<evidence type="ECO:0000313" key="3">
    <source>
        <dbReference type="Proteomes" id="UP001302745"/>
    </source>
</evidence>
<keyword evidence="3" id="KW-1185">Reference proteome</keyword>
<feature type="region of interest" description="Disordered" evidence="1">
    <location>
        <begin position="216"/>
        <end position="288"/>
    </location>
</feature>
<name>A0AAN6VME0_9PEZI</name>
<feature type="compositionally biased region" description="Acidic residues" evidence="1">
    <location>
        <begin position="22"/>
        <end position="34"/>
    </location>
</feature>
<proteinExistence type="predicted"/>
<comment type="caution">
    <text evidence="2">The sequence shown here is derived from an EMBL/GenBank/DDBJ whole genome shotgun (WGS) entry which is preliminary data.</text>
</comment>
<reference evidence="2" key="1">
    <citation type="journal article" date="2023" name="Mol. Phylogenet. Evol.">
        <title>Genome-scale phylogeny and comparative genomics of the fungal order Sordariales.</title>
        <authorList>
            <person name="Hensen N."/>
            <person name="Bonometti L."/>
            <person name="Westerberg I."/>
            <person name="Brannstrom I.O."/>
            <person name="Guillou S."/>
            <person name="Cros-Aarteil S."/>
            <person name="Calhoun S."/>
            <person name="Haridas S."/>
            <person name="Kuo A."/>
            <person name="Mondo S."/>
            <person name="Pangilinan J."/>
            <person name="Riley R."/>
            <person name="LaButti K."/>
            <person name="Andreopoulos B."/>
            <person name="Lipzen A."/>
            <person name="Chen C."/>
            <person name="Yan M."/>
            <person name="Daum C."/>
            <person name="Ng V."/>
            <person name="Clum A."/>
            <person name="Steindorff A."/>
            <person name="Ohm R.A."/>
            <person name="Martin F."/>
            <person name="Silar P."/>
            <person name="Natvig D.O."/>
            <person name="Lalanne C."/>
            <person name="Gautier V."/>
            <person name="Ament-Velasquez S.L."/>
            <person name="Kruys A."/>
            <person name="Hutchinson M.I."/>
            <person name="Powell A.J."/>
            <person name="Barry K."/>
            <person name="Miller A.N."/>
            <person name="Grigoriev I.V."/>
            <person name="Debuchy R."/>
            <person name="Gladieux P."/>
            <person name="Hiltunen Thoren M."/>
            <person name="Johannesson H."/>
        </authorList>
    </citation>
    <scope>NUCLEOTIDE SEQUENCE</scope>
    <source>
        <strain evidence="2">CBS 538.74</strain>
    </source>
</reference>
<dbReference type="Proteomes" id="UP001302745">
    <property type="component" value="Unassembled WGS sequence"/>
</dbReference>
<accession>A0AAN6VME0</accession>
<evidence type="ECO:0000313" key="2">
    <source>
        <dbReference type="EMBL" id="KAK4153446.1"/>
    </source>
</evidence>
<feature type="compositionally biased region" description="Low complexity" evidence="1">
    <location>
        <begin position="129"/>
        <end position="144"/>
    </location>
</feature>
<protein>
    <submittedName>
        <fullName evidence="2">Uncharacterized protein</fullName>
    </submittedName>
</protein>
<evidence type="ECO:0000256" key="1">
    <source>
        <dbReference type="SAM" id="MobiDB-lite"/>
    </source>
</evidence>
<organism evidence="2 3">
    <name type="scientific">Chaetomidium leptoderma</name>
    <dbReference type="NCBI Taxonomy" id="669021"/>
    <lineage>
        <taxon>Eukaryota</taxon>
        <taxon>Fungi</taxon>
        <taxon>Dikarya</taxon>
        <taxon>Ascomycota</taxon>
        <taxon>Pezizomycotina</taxon>
        <taxon>Sordariomycetes</taxon>
        <taxon>Sordariomycetidae</taxon>
        <taxon>Sordariales</taxon>
        <taxon>Chaetomiaceae</taxon>
        <taxon>Chaetomidium</taxon>
    </lineage>
</organism>
<dbReference type="AlphaFoldDB" id="A0AAN6VME0"/>
<feature type="compositionally biased region" description="Pro residues" evidence="1">
    <location>
        <begin position="227"/>
        <end position="248"/>
    </location>
</feature>
<feature type="region of interest" description="Disordered" evidence="1">
    <location>
        <begin position="1"/>
        <end position="196"/>
    </location>
</feature>
<sequence>MDPSKPRHSPPSGTRKRKYEEFQDDDEFTDEFDENPGSPETPTPAPRFGHQGGNQLGSQLGNTTTSTRASRPISKPARRRLFPDAPTSGDMLVPFPPASQSTGGPQVLASDDVFGYNAPPDSTVVAPLPSTSPSDSFDSQSSTFVPESSPSFGPPQPSIPDPVNAVESWRRAVANGAASQSRPGPGGNRFVGPIDPRLLAPDSWLSRWWPGDLAALPEYMPVNGPADPNPPPRRPVPTSPGDMPPAPAYNPSGLRAENVYGPSRRPVSLTGPAPSAGTPPPNGSATHVLSTVRDPERWSEFLAVVGKVSKR</sequence>
<reference evidence="2" key="2">
    <citation type="submission" date="2023-05" db="EMBL/GenBank/DDBJ databases">
        <authorList>
            <consortium name="Lawrence Berkeley National Laboratory"/>
            <person name="Steindorff A."/>
            <person name="Hensen N."/>
            <person name="Bonometti L."/>
            <person name="Westerberg I."/>
            <person name="Brannstrom I.O."/>
            <person name="Guillou S."/>
            <person name="Cros-Aarteil S."/>
            <person name="Calhoun S."/>
            <person name="Haridas S."/>
            <person name="Kuo A."/>
            <person name="Mondo S."/>
            <person name="Pangilinan J."/>
            <person name="Riley R."/>
            <person name="Labutti K."/>
            <person name="Andreopoulos B."/>
            <person name="Lipzen A."/>
            <person name="Chen C."/>
            <person name="Yanf M."/>
            <person name="Daum C."/>
            <person name="Ng V."/>
            <person name="Clum A."/>
            <person name="Ohm R."/>
            <person name="Martin F."/>
            <person name="Silar P."/>
            <person name="Natvig D."/>
            <person name="Lalanne C."/>
            <person name="Gautier V."/>
            <person name="Ament-Velasquez S.L."/>
            <person name="Kruys A."/>
            <person name="Hutchinson M.I."/>
            <person name="Powell A.J."/>
            <person name="Barry K."/>
            <person name="Miller A.N."/>
            <person name="Grigoriev I.V."/>
            <person name="Debuchy R."/>
            <person name="Gladieux P."/>
            <person name="Thoren M.H."/>
            <person name="Johannesson H."/>
        </authorList>
    </citation>
    <scope>NUCLEOTIDE SEQUENCE</scope>
    <source>
        <strain evidence="2">CBS 538.74</strain>
    </source>
</reference>
<dbReference type="EMBL" id="MU856940">
    <property type="protein sequence ID" value="KAK4153446.1"/>
    <property type="molecule type" value="Genomic_DNA"/>
</dbReference>
<gene>
    <name evidence="2" type="ORF">C8A00DRAFT_33809</name>
</gene>